<reference evidence="2 3" key="1">
    <citation type="submission" date="2024-09" db="EMBL/GenBank/DDBJ databases">
        <authorList>
            <person name="Sun Q."/>
            <person name="Mori K."/>
        </authorList>
    </citation>
    <scope>NUCLEOTIDE SEQUENCE [LARGE SCALE GENOMIC DNA]</scope>
    <source>
        <strain evidence="2 3">NCAIM B.02415</strain>
    </source>
</reference>
<dbReference type="SUPFAM" id="SSF52833">
    <property type="entry name" value="Thioredoxin-like"/>
    <property type="match status" value="1"/>
</dbReference>
<evidence type="ECO:0000259" key="1">
    <source>
        <dbReference type="Pfam" id="PF01323"/>
    </source>
</evidence>
<sequence>MEHQSEEKPVKQVINIEIVSDYICPWCYIGKQRLDQALDSLKDKYDFNQTLVPFELNKDMPAEGQNRKLYRSGKFGSWEKSQALDENVTTAGKTVGLDFNYDKIEITPNTFKAHLLISYAQEVNKQIEVSNELFKAYFTDGEDIGNEDVLLKIAEEAGLDPVKVKEALQSLKTINEVRSIEANYAMRGVNSVPLYIIGSKAISGAQASETFVQFITQNAEND</sequence>
<accession>A0ABV6L375</accession>
<dbReference type="PANTHER" id="PTHR13887">
    <property type="entry name" value="GLUTATHIONE S-TRANSFERASE KAPPA"/>
    <property type="match status" value="1"/>
</dbReference>
<proteinExistence type="predicted"/>
<gene>
    <name evidence="2" type="ORF">ACFFGT_02750</name>
</gene>
<dbReference type="Pfam" id="PF01323">
    <property type="entry name" value="DSBA"/>
    <property type="match status" value="1"/>
</dbReference>
<dbReference type="InterPro" id="IPR036249">
    <property type="entry name" value="Thioredoxin-like_sf"/>
</dbReference>
<evidence type="ECO:0000313" key="3">
    <source>
        <dbReference type="Proteomes" id="UP001589828"/>
    </source>
</evidence>
<keyword evidence="3" id="KW-1185">Reference proteome</keyword>
<name>A0ABV6L375_9SPHI</name>
<evidence type="ECO:0000313" key="2">
    <source>
        <dbReference type="EMBL" id="MFC0513095.1"/>
    </source>
</evidence>
<dbReference type="PANTHER" id="PTHR13887:SF41">
    <property type="entry name" value="THIOREDOXIN SUPERFAMILY PROTEIN"/>
    <property type="match status" value="1"/>
</dbReference>
<dbReference type="Gene3D" id="3.40.30.10">
    <property type="entry name" value="Glutaredoxin"/>
    <property type="match status" value="1"/>
</dbReference>
<dbReference type="RefSeq" id="WP_377020968.1">
    <property type="nucleotide sequence ID" value="NZ_JBHLTS010000004.1"/>
</dbReference>
<dbReference type="EMBL" id="JBHLTS010000004">
    <property type="protein sequence ID" value="MFC0513095.1"/>
    <property type="molecule type" value="Genomic_DNA"/>
</dbReference>
<dbReference type="InterPro" id="IPR001853">
    <property type="entry name" value="DSBA-like_thioredoxin_dom"/>
</dbReference>
<organism evidence="2 3">
    <name type="scientific">Mucilaginibacter angelicae</name>
    <dbReference type="NCBI Taxonomy" id="869718"/>
    <lineage>
        <taxon>Bacteria</taxon>
        <taxon>Pseudomonadati</taxon>
        <taxon>Bacteroidota</taxon>
        <taxon>Sphingobacteriia</taxon>
        <taxon>Sphingobacteriales</taxon>
        <taxon>Sphingobacteriaceae</taxon>
        <taxon>Mucilaginibacter</taxon>
    </lineage>
</organism>
<dbReference type="Proteomes" id="UP001589828">
    <property type="component" value="Unassembled WGS sequence"/>
</dbReference>
<comment type="caution">
    <text evidence="2">The sequence shown here is derived from an EMBL/GenBank/DDBJ whole genome shotgun (WGS) entry which is preliminary data.</text>
</comment>
<dbReference type="CDD" id="cd03024">
    <property type="entry name" value="DsbA_FrnE"/>
    <property type="match status" value="1"/>
</dbReference>
<protein>
    <submittedName>
        <fullName evidence="2">DsbA family oxidoreductase</fullName>
    </submittedName>
</protein>
<feature type="domain" description="DSBA-like thioredoxin" evidence="1">
    <location>
        <begin position="16"/>
        <end position="215"/>
    </location>
</feature>